<accession>A0A811MN26</accession>
<keyword evidence="6 7" id="KW-0472">Membrane</keyword>
<feature type="transmembrane region" description="Helical" evidence="7">
    <location>
        <begin position="362"/>
        <end position="379"/>
    </location>
</feature>
<dbReference type="InterPro" id="IPR013057">
    <property type="entry name" value="AA_transpt_TM"/>
</dbReference>
<sequence>MAAGGGGGIADEKQAPAEAFGGHLEVAEMMEDEQSSSGVKSRLSGLLWHGGSAYDAWFSCASNQVAQVLLTLPYSFAQLGMLSGILFQLFYGLLGSWTAYLISALYLEYRTRRERDKVDFRNHVIQWFEVLDGLLGRHWRNAGLAFNCTFLLFGSVIQLIGCASNIYYVNDRLDKRTWTYVFGACCATTVFIPSFHNYRVWSFLGLVMTTYTAWYIAVASLVRGQVEGVQHSGPTGIVLYFTGATNILYTFGGHAVTVEIMHAMWRPQKFKAIYLLATLYVLTLTLPSAAAAYWAFGDELLTHSNALALLPRTPFRDAAVVLMLIHQFITFGFACTPLYFVWEKLIGLHDCRSLCKRAAARLPVVVPIWFLAIIFPFFGPINSAVGSLLVSFTVYIIPALAHMVTFRSPQSRENAVERPPRFAGGWTGAYVINSFVVAWVLVVGFGFGGWASITNFVQQVNTFGLFAKCYQCPPHLTAPPAAPAAFAPPPMARAPSMPPATAFNATGGLFFPPVPAPAPAPSPMINFFLRHHHHRHHGGLHGL</sequence>
<evidence type="ECO:0000256" key="3">
    <source>
        <dbReference type="ARBA" id="ARBA00022692"/>
    </source>
</evidence>
<feature type="domain" description="Amino acid transporter transmembrane" evidence="8">
    <location>
        <begin position="49"/>
        <end position="441"/>
    </location>
</feature>
<feature type="transmembrane region" description="Helical" evidence="7">
    <location>
        <begin position="144"/>
        <end position="166"/>
    </location>
</feature>
<reference evidence="9" key="1">
    <citation type="submission" date="2020-10" db="EMBL/GenBank/DDBJ databases">
        <authorList>
            <person name="Han B."/>
            <person name="Lu T."/>
            <person name="Zhao Q."/>
            <person name="Huang X."/>
            <person name="Zhao Y."/>
        </authorList>
    </citation>
    <scope>NUCLEOTIDE SEQUENCE</scope>
</reference>
<keyword evidence="2" id="KW-0813">Transport</keyword>
<dbReference type="Proteomes" id="UP000604825">
    <property type="component" value="Unassembled WGS sequence"/>
</dbReference>
<dbReference type="OrthoDB" id="40134at2759"/>
<feature type="transmembrane region" description="Helical" evidence="7">
    <location>
        <begin position="427"/>
        <end position="451"/>
    </location>
</feature>
<evidence type="ECO:0000259" key="8">
    <source>
        <dbReference type="Pfam" id="PF01490"/>
    </source>
</evidence>
<dbReference type="GO" id="GO:0006865">
    <property type="term" value="P:amino acid transport"/>
    <property type="evidence" value="ECO:0007669"/>
    <property type="project" value="UniProtKB-KW"/>
</dbReference>
<proteinExistence type="predicted"/>
<evidence type="ECO:0000256" key="7">
    <source>
        <dbReference type="SAM" id="Phobius"/>
    </source>
</evidence>
<feature type="transmembrane region" description="Helical" evidence="7">
    <location>
        <begin position="85"/>
        <end position="107"/>
    </location>
</feature>
<dbReference type="AlphaFoldDB" id="A0A811MN26"/>
<keyword evidence="4" id="KW-0029">Amino-acid transport</keyword>
<dbReference type="PANTHER" id="PTHR48017">
    <property type="entry name" value="OS05G0424000 PROTEIN-RELATED"/>
    <property type="match status" value="1"/>
</dbReference>
<evidence type="ECO:0000256" key="6">
    <source>
        <dbReference type="ARBA" id="ARBA00023136"/>
    </source>
</evidence>
<dbReference type="Pfam" id="PF01490">
    <property type="entry name" value="Aa_trans"/>
    <property type="match status" value="1"/>
</dbReference>
<dbReference type="EMBL" id="CAJGYO010000002">
    <property type="protein sequence ID" value="CAD6212340.1"/>
    <property type="molecule type" value="Genomic_DNA"/>
</dbReference>
<keyword evidence="5 7" id="KW-1133">Transmembrane helix</keyword>
<comment type="caution">
    <text evidence="9">The sequence shown here is derived from an EMBL/GenBank/DDBJ whole genome shotgun (WGS) entry which is preliminary data.</text>
</comment>
<keyword evidence="3 7" id="KW-0812">Transmembrane</keyword>
<dbReference type="GO" id="GO:0016020">
    <property type="term" value="C:membrane"/>
    <property type="evidence" value="ECO:0007669"/>
    <property type="project" value="UniProtKB-SubCell"/>
</dbReference>
<evidence type="ECO:0000313" key="9">
    <source>
        <dbReference type="EMBL" id="CAD6212340.1"/>
    </source>
</evidence>
<feature type="transmembrane region" description="Helical" evidence="7">
    <location>
        <begin position="178"/>
        <end position="195"/>
    </location>
</feature>
<feature type="transmembrane region" description="Helical" evidence="7">
    <location>
        <begin position="272"/>
        <end position="296"/>
    </location>
</feature>
<evidence type="ECO:0000256" key="5">
    <source>
        <dbReference type="ARBA" id="ARBA00022989"/>
    </source>
</evidence>
<comment type="subcellular location">
    <subcellularLocation>
        <location evidence="1">Membrane</location>
    </subcellularLocation>
</comment>
<evidence type="ECO:0000313" key="10">
    <source>
        <dbReference type="Proteomes" id="UP000604825"/>
    </source>
</evidence>
<feature type="transmembrane region" description="Helical" evidence="7">
    <location>
        <begin position="385"/>
        <end position="406"/>
    </location>
</feature>
<feature type="transmembrane region" description="Helical" evidence="7">
    <location>
        <begin position="318"/>
        <end position="342"/>
    </location>
</feature>
<feature type="transmembrane region" description="Helical" evidence="7">
    <location>
        <begin position="200"/>
        <end position="217"/>
    </location>
</feature>
<evidence type="ECO:0000256" key="1">
    <source>
        <dbReference type="ARBA" id="ARBA00004370"/>
    </source>
</evidence>
<name>A0A811MN26_9POAL</name>
<gene>
    <name evidence="9" type="ORF">NCGR_LOCUS8148</name>
</gene>
<evidence type="ECO:0000256" key="4">
    <source>
        <dbReference type="ARBA" id="ARBA00022970"/>
    </source>
</evidence>
<keyword evidence="10" id="KW-1185">Reference proteome</keyword>
<feature type="transmembrane region" description="Helical" evidence="7">
    <location>
        <begin position="237"/>
        <end position="260"/>
    </location>
</feature>
<protein>
    <recommendedName>
        <fullName evidence="8">Amino acid transporter transmembrane domain-containing protein</fullName>
    </recommendedName>
</protein>
<organism evidence="9 10">
    <name type="scientific">Miscanthus lutarioriparius</name>
    <dbReference type="NCBI Taxonomy" id="422564"/>
    <lineage>
        <taxon>Eukaryota</taxon>
        <taxon>Viridiplantae</taxon>
        <taxon>Streptophyta</taxon>
        <taxon>Embryophyta</taxon>
        <taxon>Tracheophyta</taxon>
        <taxon>Spermatophyta</taxon>
        <taxon>Magnoliopsida</taxon>
        <taxon>Liliopsida</taxon>
        <taxon>Poales</taxon>
        <taxon>Poaceae</taxon>
        <taxon>PACMAD clade</taxon>
        <taxon>Panicoideae</taxon>
        <taxon>Andropogonodae</taxon>
        <taxon>Andropogoneae</taxon>
        <taxon>Saccharinae</taxon>
        <taxon>Miscanthus</taxon>
    </lineage>
</organism>
<evidence type="ECO:0000256" key="2">
    <source>
        <dbReference type="ARBA" id="ARBA00022448"/>
    </source>
</evidence>